<reference evidence="3" key="1">
    <citation type="journal article" date="2019" name="Int. J. Syst. Evol. Microbiol.">
        <title>The Global Catalogue of Microorganisms (GCM) 10K type strain sequencing project: providing services to taxonomists for standard genome sequencing and annotation.</title>
        <authorList>
            <consortium name="The Broad Institute Genomics Platform"/>
            <consortium name="The Broad Institute Genome Sequencing Center for Infectious Disease"/>
            <person name="Wu L."/>
            <person name="Ma J."/>
        </authorList>
    </citation>
    <scope>NUCLEOTIDE SEQUENCE [LARGE SCALE GENOMIC DNA]</scope>
    <source>
        <strain evidence="3">KACC 12602</strain>
    </source>
</reference>
<sequence length="121" mass="13949">MKKLITSAFFAFAVLTASASNDLSEINSQASDIARRMANQVELNEMEYIQVKKYTTEKLIRVAQIKDMYSNDRDMMNKKIMEEESAYTHRIQNLLTAKQFETYAALYNSFKTNLTIIAISE</sequence>
<evidence type="ECO:0008006" key="4">
    <source>
        <dbReference type="Google" id="ProtNLM"/>
    </source>
</evidence>
<accession>A0ABW0E8D3</accession>
<evidence type="ECO:0000313" key="2">
    <source>
        <dbReference type="EMBL" id="MFC5269831.1"/>
    </source>
</evidence>
<feature type="signal peptide" evidence="1">
    <location>
        <begin position="1"/>
        <end position="19"/>
    </location>
</feature>
<proteinExistence type="predicted"/>
<dbReference type="EMBL" id="JBHSKT010000002">
    <property type="protein sequence ID" value="MFC5269831.1"/>
    <property type="molecule type" value="Genomic_DNA"/>
</dbReference>
<comment type="caution">
    <text evidence="2">The sequence shown here is derived from an EMBL/GenBank/DDBJ whole genome shotgun (WGS) entry which is preliminary data.</text>
</comment>
<evidence type="ECO:0000256" key="1">
    <source>
        <dbReference type="SAM" id="SignalP"/>
    </source>
</evidence>
<gene>
    <name evidence="2" type="ORF">ACFPIB_04360</name>
</gene>
<evidence type="ECO:0000313" key="3">
    <source>
        <dbReference type="Proteomes" id="UP001596161"/>
    </source>
</evidence>
<dbReference type="RefSeq" id="WP_378016211.1">
    <property type="nucleotide sequence ID" value="NZ_JBHSKT010000002.1"/>
</dbReference>
<dbReference type="Proteomes" id="UP001596161">
    <property type="component" value="Unassembled WGS sequence"/>
</dbReference>
<feature type="chain" id="PRO_5046202960" description="DUF4168 domain-containing protein" evidence="1">
    <location>
        <begin position="20"/>
        <end position="121"/>
    </location>
</feature>
<keyword evidence="1" id="KW-0732">Signal</keyword>
<keyword evidence="3" id="KW-1185">Reference proteome</keyword>
<name>A0ABW0E8D3_9BACT</name>
<organism evidence="2 3">
    <name type="scientific">Adhaeribacter terreus</name>
    <dbReference type="NCBI Taxonomy" id="529703"/>
    <lineage>
        <taxon>Bacteria</taxon>
        <taxon>Pseudomonadati</taxon>
        <taxon>Bacteroidota</taxon>
        <taxon>Cytophagia</taxon>
        <taxon>Cytophagales</taxon>
        <taxon>Hymenobacteraceae</taxon>
        <taxon>Adhaeribacter</taxon>
    </lineage>
</organism>
<protein>
    <recommendedName>
        <fullName evidence="4">DUF4168 domain-containing protein</fullName>
    </recommendedName>
</protein>